<keyword evidence="1" id="KW-1133">Transmembrane helix</keyword>
<protein>
    <recommendedName>
        <fullName evidence="4">NnrS family protein</fullName>
    </recommendedName>
</protein>
<dbReference type="InterPro" id="IPR010266">
    <property type="entry name" value="NnrS"/>
</dbReference>
<organism evidence="2 3">
    <name type="scientific">Pseudoalteromonas byunsanensis</name>
    <dbReference type="NCBI Taxonomy" id="327939"/>
    <lineage>
        <taxon>Bacteria</taxon>
        <taxon>Pseudomonadati</taxon>
        <taxon>Pseudomonadota</taxon>
        <taxon>Gammaproteobacteria</taxon>
        <taxon>Alteromonadales</taxon>
        <taxon>Pseudoalteromonadaceae</taxon>
        <taxon>Pseudoalteromonas</taxon>
    </lineage>
</organism>
<feature type="transmembrane region" description="Helical" evidence="1">
    <location>
        <begin position="250"/>
        <end position="269"/>
    </location>
</feature>
<comment type="caution">
    <text evidence="2">The sequence shown here is derived from an EMBL/GenBank/DDBJ whole genome shotgun (WGS) entry which is preliminary data.</text>
</comment>
<feature type="transmembrane region" description="Helical" evidence="1">
    <location>
        <begin position="226"/>
        <end position="244"/>
    </location>
</feature>
<dbReference type="STRING" id="327939.BIW53_15915"/>
<proteinExistence type="predicted"/>
<feature type="transmembrane region" description="Helical" evidence="1">
    <location>
        <begin position="153"/>
        <end position="173"/>
    </location>
</feature>
<sequence length="404" mass="44989">MRPINLIEPITEYKWYQIQHWPLLMLAFRPMFLCAAIWSVLSIALWAAMLAGVLSWRADTPATLWHAHEMIFAFAGAVATGFLLTAAQNWTNVPSVSGYKLGLLVVIWCLTRAIFFVQPNLVWLVLMGQLAFWLAAIAYLSTMLLRAKSKNNYIFIFILAALCTFNSLFLLLIEQGDFALARSFSQLAVLMFMLLIGVIGGRVIPFFTARGLALDTQVRTPKLDRLLLWISLFGVAGFVLSDVFKLSLNPGYLLGLAALLHLTRSVLWFKRKVLSVPLLWSLHLGYALGAIGLLLLAVSFFNPIIAFTDALHLITLGGIGLLIIAMMARVSLGHTGRPLQVRRSISIAFIAVALAAICRAFLPSLINPHLAWLYSAALWCAGFTLFVRYYFTVLTQKRVDGRRG</sequence>
<dbReference type="Proteomes" id="UP000180253">
    <property type="component" value="Unassembled WGS sequence"/>
</dbReference>
<evidence type="ECO:0008006" key="4">
    <source>
        <dbReference type="Google" id="ProtNLM"/>
    </source>
</evidence>
<accession>A0A1S1N5F5</accession>
<reference evidence="2 3" key="1">
    <citation type="submission" date="2016-10" db="EMBL/GenBank/DDBJ databases">
        <title>Pseudoalteromonas amylolytica sp. nov., isolated from the surface seawater.</title>
        <authorList>
            <person name="Wu Y.-H."/>
            <person name="Cheng H."/>
            <person name="Jin X.-B."/>
            <person name="Wang C.-S."/>
            <person name="Xu X.-W."/>
        </authorList>
    </citation>
    <scope>NUCLEOTIDE SEQUENCE [LARGE SCALE GENOMIC DNA]</scope>
    <source>
        <strain evidence="2 3">JCM 12483</strain>
    </source>
</reference>
<dbReference type="OrthoDB" id="9770040at2"/>
<feature type="transmembrane region" description="Helical" evidence="1">
    <location>
        <begin position="344"/>
        <end position="366"/>
    </location>
</feature>
<keyword evidence="1" id="KW-0812">Transmembrane</keyword>
<evidence type="ECO:0000313" key="3">
    <source>
        <dbReference type="Proteomes" id="UP000180253"/>
    </source>
</evidence>
<keyword evidence="3" id="KW-1185">Reference proteome</keyword>
<feature type="transmembrane region" description="Helical" evidence="1">
    <location>
        <begin position="372"/>
        <end position="391"/>
    </location>
</feature>
<feature type="transmembrane region" description="Helical" evidence="1">
    <location>
        <begin position="185"/>
        <end position="205"/>
    </location>
</feature>
<name>A0A1S1N5F5_9GAMM</name>
<evidence type="ECO:0000256" key="1">
    <source>
        <dbReference type="SAM" id="Phobius"/>
    </source>
</evidence>
<feature type="transmembrane region" description="Helical" evidence="1">
    <location>
        <begin position="98"/>
        <end position="115"/>
    </location>
</feature>
<feature type="transmembrane region" description="Helical" evidence="1">
    <location>
        <begin position="21"/>
        <end position="47"/>
    </location>
</feature>
<dbReference type="EMBL" id="MNAN01000034">
    <property type="protein sequence ID" value="OHU94546.1"/>
    <property type="molecule type" value="Genomic_DNA"/>
</dbReference>
<gene>
    <name evidence="2" type="ORF">BIW53_15915</name>
</gene>
<keyword evidence="1" id="KW-0472">Membrane</keyword>
<feature type="transmembrane region" description="Helical" evidence="1">
    <location>
        <begin position="281"/>
        <end position="305"/>
    </location>
</feature>
<feature type="transmembrane region" description="Helical" evidence="1">
    <location>
        <begin position="121"/>
        <end position="141"/>
    </location>
</feature>
<feature type="transmembrane region" description="Helical" evidence="1">
    <location>
        <begin position="311"/>
        <end position="332"/>
    </location>
</feature>
<evidence type="ECO:0000313" key="2">
    <source>
        <dbReference type="EMBL" id="OHU94546.1"/>
    </source>
</evidence>
<feature type="transmembrane region" description="Helical" evidence="1">
    <location>
        <begin position="67"/>
        <end position="86"/>
    </location>
</feature>
<dbReference type="RefSeq" id="WP_070993014.1">
    <property type="nucleotide sequence ID" value="NZ_CBCSHD010000010.1"/>
</dbReference>
<dbReference type="Pfam" id="PF05940">
    <property type="entry name" value="NnrS"/>
    <property type="match status" value="1"/>
</dbReference>
<dbReference type="AlphaFoldDB" id="A0A1S1N5F5"/>